<dbReference type="InterPro" id="IPR013926">
    <property type="entry name" value="CGI121/TPRKB"/>
</dbReference>
<dbReference type="RefSeq" id="WP_379699583.1">
    <property type="nucleotide sequence ID" value="NZ_JBHSXH010000015.1"/>
</dbReference>
<dbReference type="PIRSF" id="PIRSF022062">
    <property type="entry name" value="UCP022062"/>
    <property type="match status" value="1"/>
</dbReference>
<proteinExistence type="inferred from homology"/>
<keyword evidence="3" id="KW-1185">Reference proteome</keyword>
<dbReference type="Proteomes" id="UP001596408">
    <property type="component" value="Unassembled WGS sequence"/>
</dbReference>
<evidence type="ECO:0000256" key="1">
    <source>
        <dbReference type="ARBA" id="ARBA00005546"/>
    </source>
</evidence>
<sequence>MRLVEGVASVADVGEFVATVGELAEETETTVQAFDARYVVSEAHLRRAAELADRAFERGENVARDRAVEILLYAAGRRQIDDALTIGVSPGETPIVVLVEGSEAGEDAAADAVAERLNFEPAETLGDYDESLVRDFFDVGDAELATVDGDLESLVLERVALLVVEK</sequence>
<dbReference type="InterPro" id="IPR036504">
    <property type="entry name" value="CGI121/TPRKB_sf"/>
</dbReference>
<name>A0ABD5U6C2_9EURY</name>
<comment type="similarity">
    <text evidence="1">Belongs to the CGI121/TPRKB family.</text>
</comment>
<dbReference type="NCBIfam" id="NF011465">
    <property type="entry name" value="PRK14886.1-1"/>
    <property type="match status" value="1"/>
</dbReference>
<evidence type="ECO:0000313" key="2">
    <source>
        <dbReference type="EMBL" id="MFC6827128.1"/>
    </source>
</evidence>
<dbReference type="Gene3D" id="3.30.2380.10">
    <property type="entry name" value="CGI121/TPRKB"/>
    <property type="match status" value="1"/>
</dbReference>
<protein>
    <submittedName>
        <fullName evidence="2">KEOPS complex subunit Cgi121</fullName>
    </submittedName>
</protein>
<dbReference type="InterPro" id="IPR016799">
    <property type="entry name" value="UCP022062"/>
</dbReference>
<dbReference type="AlphaFoldDB" id="A0ABD5U6C2"/>
<reference evidence="2 3" key="1">
    <citation type="journal article" date="2019" name="Int. J. Syst. Evol. Microbiol.">
        <title>The Global Catalogue of Microorganisms (GCM) 10K type strain sequencing project: providing services to taxonomists for standard genome sequencing and annotation.</title>
        <authorList>
            <consortium name="The Broad Institute Genomics Platform"/>
            <consortium name="The Broad Institute Genome Sequencing Center for Infectious Disease"/>
            <person name="Wu L."/>
            <person name="Ma J."/>
        </authorList>
    </citation>
    <scope>NUCLEOTIDE SEQUENCE [LARGE SCALE GENOMIC DNA]</scope>
    <source>
        <strain evidence="2 3">YIM 94188</strain>
    </source>
</reference>
<organism evidence="2 3">
    <name type="scientific">Halopelagius fulvigenes</name>
    <dbReference type="NCBI Taxonomy" id="1198324"/>
    <lineage>
        <taxon>Archaea</taxon>
        <taxon>Methanobacteriati</taxon>
        <taxon>Methanobacteriota</taxon>
        <taxon>Stenosarchaea group</taxon>
        <taxon>Halobacteria</taxon>
        <taxon>Halobacteriales</taxon>
        <taxon>Haloferacaceae</taxon>
    </lineage>
</organism>
<comment type="caution">
    <text evidence="2">The sequence shown here is derived from an EMBL/GenBank/DDBJ whole genome shotgun (WGS) entry which is preliminary data.</text>
</comment>
<accession>A0ABD5U6C2</accession>
<evidence type="ECO:0000313" key="3">
    <source>
        <dbReference type="Proteomes" id="UP001596408"/>
    </source>
</evidence>
<dbReference type="EMBL" id="JBHSXH010000015">
    <property type="protein sequence ID" value="MFC6827128.1"/>
    <property type="molecule type" value="Genomic_DNA"/>
</dbReference>
<dbReference type="SUPFAM" id="SSF143870">
    <property type="entry name" value="PF0523-like"/>
    <property type="match status" value="1"/>
</dbReference>
<gene>
    <name evidence="2" type="primary">cgi121</name>
    <name evidence="2" type="ORF">ACFQEV_19305</name>
</gene>
<dbReference type="Pfam" id="PF08617">
    <property type="entry name" value="CGI-121"/>
    <property type="match status" value="1"/>
</dbReference>